<name>D2I698_AILME</name>
<protein>
    <submittedName>
        <fullName evidence="5">Uncharacterized protein</fullName>
    </submittedName>
</protein>
<proteinExistence type="predicted"/>
<evidence type="ECO:0000256" key="3">
    <source>
        <dbReference type="SAM" id="MobiDB-lite"/>
    </source>
</evidence>
<keyword evidence="1" id="KW-0297">G-protein coupled receptor</keyword>
<organism evidence="5">
    <name type="scientific">Ailuropoda melanoleuca</name>
    <name type="common">Giant panda</name>
    <dbReference type="NCBI Taxonomy" id="9646"/>
    <lineage>
        <taxon>Eukaryota</taxon>
        <taxon>Metazoa</taxon>
        <taxon>Chordata</taxon>
        <taxon>Craniata</taxon>
        <taxon>Vertebrata</taxon>
        <taxon>Euteleostomi</taxon>
        <taxon>Mammalia</taxon>
        <taxon>Eutheria</taxon>
        <taxon>Laurasiatheria</taxon>
        <taxon>Carnivora</taxon>
        <taxon>Caniformia</taxon>
        <taxon>Ursidae</taxon>
        <taxon>Ailuropoda</taxon>
    </lineage>
</organism>
<feature type="transmembrane region" description="Helical" evidence="4">
    <location>
        <begin position="26"/>
        <end position="48"/>
    </location>
</feature>
<dbReference type="GO" id="GO:0004930">
    <property type="term" value="F:G protein-coupled receptor activity"/>
    <property type="evidence" value="ECO:0007669"/>
    <property type="project" value="UniProtKB-KW"/>
</dbReference>
<feature type="region of interest" description="Disordered" evidence="3">
    <location>
        <begin position="56"/>
        <end position="79"/>
    </location>
</feature>
<dbReference type="SUPFAM" id="SSF81321">
    <property type="entry name" value="Family A G protein-coupled receptor-like"/>
    <property type="match status" value="1"/>
</dbReference>
<sequence>MDPGNYTGISEFQLLGFSEKPELQPLIFGLFFSMYLITVFGNLLLILAPEEQRHKGGSDEILWDGSSRRDNRTEAEEVPTVAGPIPVIHREIIHSEVGVTMETALNDKTQGAVNIFSTAVPYHGAYLCKTGHGCCFWVPKSGWGTHASLLPAVLSGNSALVSSINHPGMNLDLHTETFILQTPPREIMRLQVGGTEGNVPNEQTEPAVNTPLLQSRSTDNLGL</sequence>
<dbReference type="EMBL" id="GL194927">
    <property type="protein sequence ID" value="EFB29659.1"/>
    <property type="molecule type" value="Genomic_DNA"/>
</dbReference>
<dbReference type="AlphaFoldDB" id="D2I698"/>
<dbReference type="InParanoid" id="D2I698"/>
<feature type="region of interest" description="Disordered" evidence="3">
    <location>
        <begin position="195"/>
        <end position="223"/>
    </location>
</feature>
<accession>D2I698</accession>
<evidence type="ECO:0000256" key="1">
    <source>
        <dbReference type="ARBA" id="ARBA00023040"/>
    </source>
</evidence>
<evidence type="ECO:0000256" key="4">
    <source>
        <dbReference type="SAM" id="Phobius"/>
    </source>
</evidence>
<keyword evidence="1" id="KW-0807">Transducer</keyword>
<keyword evidence="4" id="KW-0812">Transmembrane</keyword>
<feature type="compositionally biased region" description="Basic and acidic residues" evidence="3">
    <location>
        <begin position="66"/>
        <end position="75"/>
    </location>
</feature>
<keyword evidence="2" id="KW-0675">Receptor</keyword>
<keyword evidence="4" id="KW-0472">Membrane</keyword>
<gene>
    <name evidence="5" type="ORF">PANDA_021308</name>
</gene>
<evidence type="ECO:0000313" key="5">
    <source>
        <dbReference type="EMBL" id="EFB29659.1"/>
    </source>
</evidence>
<reference evidence="5" key="1">
    <citation type="journal article" date="2010" name="Nature">
        <title>The sequence and de novo assembly of the giant panda genome.</title>
        <authorList>
            <person name="Li R."/>
            <person name="Fan W."/>
            <person name="Tian G."/>
            <person name="Zhu H."/>
            <person name="He L."/>
            <person name="Cai J."/>
            <person name="Huang Q."/>
            <person name="Cai Q."/>
            <person name="Li B."/>
            <person name="Bai Y."/>
            <person name="Zhang Z."/>
            <person name="Zhang Y."/>
            <person name="Wang W."/>
            <person name="Li J."/>
            <person name="Wei F."/>
            <person name="Li H."/>
            <person name="Jian M."/>
            <person name="Li J."/>
            <person name="Zhang Z."/>
            <person name="Nielsen R."/>
            <person name="Li D."/>
            <person name="Gu W."/>
            <person name="Yang Z."/>
            <person name="Xuan Z."/>
            <person name="Ryder O.A."/>
            <person name="Leung F.C."/>
            <person name="Zhou Y."/>
            <person name="Cao J."/>
            <person name="Sun X."/>
            <person name="Fu Y."/>
            <person name="Fang X."/>
            <person name="Guo X."/>
            <person name="Wang B."/>
            <person name="Hou R."/>
            <person name="Shen F."/>
            <person name="Mu B."/>
            <person name="Ni P."/>
            <person name="Lin R."/>
            <person name="Qian W."/>
            <person name="Wang G."/>
            <person name="Yu C."/>
            <person name="Nie W."/>
            <person name="Wang J."/>
            <person name="Wu Z."/>
            <person name="Liang H."/>
            <person name="Min J."/>
            <person name="Wu Q."/>
            <person name="Cheng S."/>
            <person name="Ruan J."/>
            <person name="Wang M."/>
            <person name="Shi Z."/>
            <person name="Wen M."/>
            <person name="Liu B."/>
            <person name="Ren X."/>
            <person name="Zheng H."/>
            <person name="Dong D."/>
            <person name="Cook K."/>
            <person name="Shan G."/>
            <person name="Zhang H."/>
            <person name="Kosiol C."/>
            <person name="Xie X."/>
            <person name="Lu Z."/>
            <person name="Zheng H."/>
            <person name="Li Y."/>
            <person name="Steiner C.C."/>
            <person name="Lam T.T."/>
            <person name="Lin S."/>
            <person name="Zhang Q."/>
            <person name="Li G."/>
            <person name="Tian J."/>
            <person name="Gong T."/>
            <person name="Liu H."/>
            <person name="Zhang D."/>
            <person name="Fang L."/>
            <person name="Ye C."/>
            <person name="Zhang J."/>
            <person name="Hu W."/>
            <person name="Xu A."/>
            <person name="Ren Y."/>
            <person name="Zhang G."/>
            <person name="Bruford M.W."/>
            <person name="Li Q."/>
            <person name="Ma L."/>
            <person name="Guo Y."/>
            <person name="An N."/>
            <person name="Hu Y."/>
            <person name="Zheng Y."/>
            <person name="Shi Y."/>
            <person name="Li Z."/>
            <person name="Liu Q."/>
            <person name="Chen Y."/>
            <person name="Zhao J."/>
            <person name="Qu N."/>
            <person name="Zhao S."/>
            <person name="Tian F."/>
            <person name="Wang X."/>
            <person name="Wang H."/>
            <person name="Xu L."/>
            <person name="Liu X."/>
            <person name="Vinar T."/>
            <person name="Wang Y."/>
            <person name="Lam T.W."/>
            <person name="Yiu S.M."/>
            <person name="Liu S."/>
            <person name="Zhang H."/>
            <person name="Li D."/>
            <person name="Huang Y."/>
            <person name="Wang X."/>
            <person name="Yang G."/>
            <person name="Jiang Z."/>
            <person name="Wang J."/>
            <person name="Qin N."/>
            <person name="Li L."/>
            <person name="Li J."/>
            <person name="Bolund L."/>
            <person name="Kristiansen K."/>
            <person name="Wong G.K."/>
            <person name="Olson M."/>
            <person name="Zhang X."/>
            <person name="Li S."/>
            <person name="Yang H."/>
            <person name="Wang J."/>
            <person name="Wang J."/>
        </authorList>
    </citation>
    <scope>NUCLEOTIDE SEQUENCE [LARGE SCALE GENOMIC DNA]</scope>
</reference>
<evidence type="ECO:0000256" key="2">
    <source>
        <dbReference type="ARBA" id="ARBA00023170"/>
    </source>
</evidence>
<keyword evidence="4" id="KW-1133">Transmembrane helix</keyword>
<dbReference type="PANTHER" id="PTHR48001">
    <property type="entry name" value="OLFACTORY RECEPTOR"/>
    <property type="match status" value="1"/>
</dbReference>
<feature type="compositionally biased region" description="Polar residues" evidence="3">
    <location>
        <begin position="198"/>
        <end position="223"/>
    </location>
</feature>